<organism evidence="1 2">
    <name type="scientific">Nesidiocoris tenuis</name>
    <dbReference type="NCBI Taxonomy" id="355587"/>
    <lineage>
        <taxon>Eukaryota</taxon>
        <taxon>Metazoa</taxon>
        <taxon>Ecdysozoa</taxon>
        <taxon>Arthropoda</taxon>
        <taxon>Hexapoda</taxon>
        <taxon>Insecta</taxon>
        <taxon>Pterygota</taxon>
        <taxon>Neoptera</taxon>
        <taxon>Paraneoptera</taxon>
        <taxon>Hemiptera</taxon>
        <taxon>Heteroptera</taxon>
        <taxon>Panheteroptera</taxon>
        <taxon>Cimicomorpha</taxon>
        <taxon>Miridae</taxon>
        <taxon>Dicyphina</taxon>
        <taxon>Nesidiocoris</taxon>
    </lineage>
</organism>
<name>A0ABN7AXT1_9HEMI</name>
<dbReference type="Proteomes" id="UP001307889">
    <property type="component" value="Chromosome 6"/>
</dbReference>
<gene>
    <name evidence="1" type="ORF">NTJ_08480</name>
</gene>
<evidence type="ECO:0000313" key="2">
    <source>
        <dbReference type="Proteomes" id="UP001307889"/>
    </source>
</evidence>
<keyword evidence="2" id="KW-1185">Reference proteome</keyword>
<dbReference type="EMBL" id="AP028914">
    <property type="protein sequence ID" value="BES95671.1"/>
    <property type="molecule type" value="Genomic_DNA"/>
</dbReference>
<evidence type="ECO:0000313" key="1">
    <source>
        <dbReference type="EMBL" id="BES95671.1"/>
    </source>
</evidence>
<proteinExistence type="predicted"/>
<reference evidence="1 2" key="1">
    <citation type="submission" date="2023-09" db="EMBL/GenBank/DDBJ databases">
        <title>Nesidiocoris tenuis whole genome shotgun sequence.</title>
        <authorList>
            <person name="Shibata T."/>
            <person name="Shimoda M."/>
            <person name="Kobayashi T."/>
            <person name="Uehara T."/>
        </authorList>
    </citation>
    <scope>NUCLEOTIDE SEQUENCE [LARGE SCALE GENOMIC DNA]</scope>
    <source>
        <strain evidence="1 2">Japan</strain>
    </source>
</reference>
<sequence length="132" mass="14349">MKLTDRQTWVDDVIPSIRKTSSGSTRISSIEFLRCPAPFSSDNIAGVYSPKRNATFLAGYRVEDDVSPPALHLDSSHQLALHPLRPSPRLDSFARPAKPSRSSQSSVCRGSFLRCATVSCAIGVTTSDAKIE</sequence>
<protein>
    <submittedName>
        <fullName evidence="1">Uncharacterized protein</fullName>
    </submittedName>
</protein>
<accession>A0ABN7AXT1</accession>